<feature type="compositionally biased region" description="Basic and acidic residues" evidence="2">
    <location>
        <begin position="402"/>
        <end position="411"/>
    </location>
</feature>
<evidence type="ECO:0000313" key="3">
    <source>
        <dbReference type="EMBL" id="JAP97218.1"/>
    </source>
</evidence>
<feature type="region of interest" description="Disordered" evidence="2">
    <location>
        <begin position="188"/>
        <end position="210"/>
    </location>
</feature>
<dbReference type="AlphaFoldDB" id="A0A146KM96"/>
<evidence type="ECO:0000256" key="2">
    <source>
        <dbReference type="SAM" id="MobiDB-lite"/>
    </source>
</evidence>
<feature type="non-terminal residue" evidence="3">
    <location>
        <position position="443"/>
    </location>
</feature>
<proteinExistence type="predicted"/>
<reference evidence="3" key="1">
    <citation type="journal article" date="2016" name="Gigascience">
        <title>De novo construction of an expanded transcriptome assembly for the western tarnished plant bug, Lygus hesperus.</title>
        <authorList>
            <person name="Tassone E.E."/>
            <person name="Geib S.M."/>
            <person name="Hall B."/>
            <person name="Fabrick J.A."/>
            <person name="Brent C.S."/>
            <person name="Hull J.J."/>
        </authorList>
    </citation>
    <scope>NUCLEOTIDE SEQUENCE</scope>
</reference>
<feature type="coiled-coil region" evidence="1">
    <location>
        <begin position="301"/>
        <end position="335"/>
    </location>
</feature>
<sequence>AYGRVAKLHTTTIEQFRSLPPSLATWRTELVRHTGPRFWCHYVVATGCNMSFVQKYQVNYLKRDELEFELRIRDQPVSGKSVDQLRASLRQALSNNITPIESIVTFLNAELELQLCSQKIHALQARVEDMDDTDDSNSILKAQTALWHLYRRVAMLSCGPQLKERQSTYQEALALLGDKLNRLANVERDTGSGRTTPPPTSPLQQPHHPVQDRRTYYGMNTTPPLPTVSLSSAEANRDLTVGAQALADRFHATDKFLRNLNCDLRQTMLNGVFLTTEQNSDLMEAVRSVVRAEIAHLTAPMHSTEEELSALTADIDNLRREVALTNARLATMTEAYNILQATGVRQDRHLATLTQVMQGVDDHLRAQSEHQMALLAEVRRLGEQLDATSTLRELQTDLRRDNHRAPHHQVDPYRSNIEPPIISGNDILSWPPQQPITHASTRP</sequence>
<feature type="non-terminal residue" evidence="3">
    <location>
        <position position="1"/>
    </location>
</feature>
<gene>
    <name evidence="3" type="ORF">g.84150</name>
</gene>
<organism evidence="3">
    <name type="scientific">Lygus hesperus</name>
    <name type="common">Western plant bug</name>
    <dbReference type="NCBI Taxonomy" id="30085"/>
    <lineage>
        <taxon>Eukaryota</taxon>
        <taxon>Metazoa</taxon>
        <taxon>Ecdysozoa</taxon>
        <taxon>Arthropoda</taxon>
        <taxon>Hexapoda</taxon>
        <taxon>Insecta</taxon>
        <taxon>Pterygota</taxon>
        <taxon>Neoptera</taxon>
        <taxon>Paraneoptera</taxon>
        <taxon>Hemiptera</taxon>
        <taxon>Heteroptera</taxon>
        <taxon>Panheteroptera</taxon>
        <taxon>Cimicomorpha</taxon>
        <taxon>Miridae</taxon>
        <taxon>Mirini</taxon>
        <taxon>Lygus</taxon>
    </lineage>
</organism>
<dbReference type="EMBL" id="GDHC01021410">
    <property type="protein sequence ID" value="JAP97218.1"/>
    <property type="molecule type" value="Transcribed_RNA"/>
</dbReference>
<protein>
    <submittedName>
        <fullName evidence="3">Uncharacterized protein</fullName>
    </submittedName>
</protein>
<accession>A0A146KM96</accession>
<name>A0A146KM96_LYGHE</name>
<feature type="region of interest" description="Disordered" evidence="2">
    <location>
        <begin position="402"/>
        <end position="443"/>
    </location>
</feature>
<keyword evidence="1" id="KW-0175">Coiled coil</keyword>
<evidence type="ECO:0000256" key="1">
    <source>
        <dbReference type="SAM" id="Coils"/>
    </source>
</evidence>